<evidence type="ECO:0000256" key="1">
    <source>
        <dbReference type="ARBA" id="ARBA00022553"/>
    </source>
</evidence>
<dbReference type="CDD" id="cd00383">
    <property type="entry name" value="trans_reg_C"/>
    <property type="match status" value="1"/>
</dbReference>
<dbReference type="InterPro" id="IPR016032">
    <property type="entry name" value="Sig_transdc_resp-reg_C-effctor"/>
</dbReference>
<gene>
    <name evidence="11" type="ORF">GRQ65_07345</name>
</gene>
<dbReference type="GO" id="GO:0000156">
    <property type="term" value="F:phosphorelay response regulator activity"/>
    <property type="evidence" value="ECO:0007669"/>
    <property type="project" value="TreeGrafter"/>
</dbReference>
<feature type="compositionally biased region" description="Pro residues" evidence="8">
    <location>
        <begin position="175"/>
        <end position="220"/>
    </location>
</feature>
<proteinExistence type="predicted"/>
<dbReference type="RefSeq" id="WP_160876752.1">
    <property type="nucleotide sequence ID" value="NZ_WUEK01000004.1"/>
</dbReference>
<keyword evidence="3" id="KW-0805">Transcription regulation</keyword>
<dbReference type="SUPFAM" id="SSF46894">
    <property type="entry name" value="C-terminal effector domain of the bipartite response regulators"/>
    <property type="match status" value="1"/>
</dbReference>
<evidence type="ECO:0000256" key="6">
    <source>
        <dbReference type="PROSITE-ProRule" id="PRU00169"/>
    </source>
</evidence>
<evidence type="ECO:0000259" key="9">
    <source>
        <dbReference type="PROSITE" id="PS50110"/>
    </source>
</evidence>
<dbReference type="SUPFAM" id="SSF52172">
    <property type="entry name" value="CheY-like"/>
    <property type="match status" value="1"/>
</dbReference>
<protein>
    <submittedName>
        <fullName evidence="11">Response regulator</fullName>
    </submittedName>
</protein>
<feature type="domain" description="Response regulatory" evidence="9">
    <location>
        <begin position="6"/>
        <end position="119"/>
    </location>
</feature>
<evidence type="ECO:0000256" key="3">
    <source>
        <dbReference type="ARBA" id="ARBA00023015"/>
    </source>
</evidence>
<dbReference type="Gene3D" id="3.40.50.2300">
    <property type="match status" value="1"/>
</dbReference>
<dbReference type="GO" id="GO:0005829">
    <property type="term" value="C:cytosol"/>
    <property type="evidence" value="ECO:0007669"/>
    <property type="project" value="TreeGrafter"/>
</dbReference>
<dbReference type="InterPro" id="IPR036388">
    <property type="entry name" value="WH-like_DNA-bd_sf"/>
</dbReference>
<evidence type="ECO:0000256" key="2">
    <source>
        <dbReference type="ARBA" id="ARBA00023012"/>
    </source>
</evidence>
<dbReference type="Proteomes" id="UP000473325">
    <property type="component" value="Unassembled WGS sequence"/>
</dbReference>
<evidence type="ECO:0000256" key="4">
    <source>
        <dbReference type="ARBA" id="ARBA00023125"/>
    </source>
</evidence>
<keyword evidence="2" id="KW-0902">Two-component regulatory system</keyword>
<dbReference type="GO" id="GO:0000976">
    <property type="term" value="F:transcription cis-regulatory region binding"/>
    <property type="evidence" value="ECO:0007669"/>
    <property type="project" value="TreeGrafter"/>
</dbReference>
<dbReference type="PROSITE" id="PS50110">
    <property type="entry name" value="RESPONSE_REGULATORY"/>
    <property type="match status" value="1"/>
</dbReference>
<keyword evidence="4 7" id="KW-0238">DNA-binding</keyword>
<dbReference type="InterPro" id="IPR001867">
    <property type="entry name" value="OmpR/PhoB-type_DNA-bd"/>
</dbReference>
<dbReference type="InterPro" id="IPR011006">
    <property type="entry name" value="CheY-like_superfamily"/>
</dbReference>
<dbReference type="EMBL" id="WUEK01000004">
    <property type="protein sequence ID" value="MXG89362.1"/>
    <property type="molecule type" value="Genomic_DNA"/>
</dbReference>
<feature type="region of interest" description="Disordered" evidence="8">
    <location>
        <begin position="152"/>
        <end position="221"/>
    </location>
</feature>
<feature type="domain" description="OmpR/PhoB-type" evidence="10">
    <location>
        <begin position="240"/>
        <end position="342"/>
    </location>
</feature>
<feature type="modified residue" description="4-aspartylphosphate" evidence="6">
    <location>
        <position position="55"/>
    </location>
</feature>
<evidence type="ECO:0000313" key="11">
    <source>
        <dbReference type="EMBL" id="MXG89362.1"/>
    </source>
</evidence>
<organism evidence="11 12">
    <name type="scientific">Nocardioides flavescens</name>
    <dbReference type="NCBI Taxonomy" id="2691959"/>
    <lineage>
        <taxon>Bacteria</taxon>
        <taxon>Bacillati</taxon>
        <taxon>Actinomycetota</taxon>
        <taxon>Actinomycetes</taxon>
        <taxon>Propionibacteriales</taxon>
        <taxon>Nocardioidaceae</taxon>
        <taxon>Nocardioides</taxon>
    </lineage>
</organism>
<dbReference type="Gene3D" id="1.10.10.10">
    <property type="entry name" value="Winged helix-like DNA-binding domain superfamily/Winged helix DNA-binding domain"/>
    <property type="match status" value="1"/>
</dbReference>
<evidence type="ECO:0000256" key="8">
    <source>
        <dbReference type="SAM" id="MobiDB-lite"/>
    </source>
</evidence>
<sequence length="342" mass="36798">MSETRVAVVIEDDVDARELTQLVLTQSGFTVHTAADGPSGIEAVRRYEPILTTLDVQMPGMDGFAVAKQLRAFSLTYLIMITSMDSEIDLIQGFEAGADDYLVKPFRPRELRARADSMLRRPRDRAGVPDSAPVELSWAAQLAQEITQHPLMPLPTETPLGKRAAPVPVDSTPTAPQPSYAPPVPVSTPQPTPQPTAQPTAQPEPEPAAQPAPRPAPQPTVVPTLAEPAVATAPTDPIPGGVLTLGDITLDSTTGRATYQGQLLDLTSAEFDLLSTLMRTGRRVRSKADLVLALRGHSTSTHFVNEADKRTVDHHVAALKLKLRDEGRLIETVRGVGYRLAG</sequence>
<evidence type="ECO:0000259" key="10">
    <source>
        <dbReference type="PROSITE" id="PS51755"/>
    </source>
</evidence>
<dbReference type="Pfam" id="PF00486">
    <property type="entry name" value="Trans_reg_C"/>
    <property type="match status" value="1"/>
</dbReference>
<dbReference type="CDD" id="cd17574">
    <property type="entry name" value="REC_OmpR"/>
    <property type="match status" value="1"/>
</dbReference>
<dbReference type="SMART" id="SM00862">
    <property type="entry name" value="Trans_reg_C"/>
    <property type="match status" value="1"/>
</dbReference>
<keyword evidence="12" id="KW-1185">Reference proteome</keyword>
<keyword evidence="1 6" id="KW-0597">Phosphoprotein</keyword>
<evidence type="ECO:0000256" key="5">
    <source>
        <dbReference type="ARBA" id="ARBA00023163"/>
    </source>
</evidence>
<feature type="DNA-binding region" description="OmpR/PhoB-type" evidence="7">
    <location>
        <begin position="240"/>
        <end position="342"/>
    </location>
</feature>
<dbReference type="GO" id="GO:0032993">
    <property type="term" value="C:protein-DNA complex"/>
    <property type="evidence" value="ECO:0007669"/>
    <property type="project" value="TreeGrafter"/>
</dbReference>
<dbReference type="PROSITE" id="PS51755">
    <property type="entry name" value="OMPR_PHOB"/>
    <property type="match status" value="1"/>
</dbReference>
<evidence type="ECO:0000313" key="12">
    <source>
        <dbReference type="Proteomes" id="UP000473325"/>
    </source>
</evidence>
<dbReference type="PANTHER" id="PTHR48111">
    <property type="entry name" value="REGULATOR OF RPOS"/>
    <property type="match status" value="1"/>
</dbReference>
<dbReference type="AlphaFoldDB" id="A0A6L7F050"/>
<dbReference type="SMART" id="SM00448">
    <property type="entry name" value="REC"/>
    <property type="match status" value="1"/>
</dbReference>
<evidence type="ECO:0000256" key="7">
    <source>
        <dbReference type="PROSITE-ProRule" id="PRU01091"/>
    </source>
</evidence>
<dbReference type="PANTHER" id="PTHR48111:SF1">
    <property type="entry name" value="TWO-COMPONENT RESPONSE REGULATOR ORR33"/>
    <property type="match status" value="1"/>
</dbReference>
<accession>A0A6L7F050</accession>
<dbReference type="GO" id="GO:0006355">
    <property type="term" value="P:regulation of DNA-templated transcription"/>
    <property type="evidence" value="ECO:0007669"/>
    <property type="project" value="InterPro"/>
</dbReference>
<comment type="caution">
    <text evidence="11">The sequence shown here is derived from an EMBL/GenBank/DDBJ whole genome shotgun (WGS) entry which is preliminary data.</text>
</comment>
<dbReference type="InterPro" id="IPR001789">
    <property type="entry name" value="Sig_transdc_resp-reg_receiver"/>
</dbReference>
<keyword evidence="5" id="KW-0804">Transcription</keyword>
<name>A0A6L7F050_9ACTN</name>
<dbReference type="InterPro" id="IPR039420">
    <property type="entry name" value="WalR-like"/>
</dbReference>
<dbReference type="Pfam" id="PF00072">
    <property type="entry name" value="Response_reg"/>
    <property type="match status" value="1"/>
</dbReference>
<reference evidence="11 12" key="1">
    <citation type="submission" date="2019-12" db="EMBL/GenBank/DDBJ databases">
        <authorList>
            <person name="Kun Z."/>
        </authorList>
    </citation>
    <scope>NUCLEOTIDE SEQUENCE [LARGE SCALE GENOMIC DNA]</scope>
    <source>
        <strain evidence="11 12">YIM 123512</strain>
    </source>
</reference>